<evidence type="ECO:0000313" key="3">
    <source>
        <dbReference type="Proteomes" id="UP000537825"/>
    </source>
</evidence>
<reference evidence="2 3" key="1">
    <citation type="submission" date="2020-01" db="EMBL/GenBank/DDBJ databases">
        <title>The draft genome sequence of Corallococcus exiguus DSM 14696.</title>
        <authorList>
            <person name="Zhang X."/>
            <person name="Zhu H."/>
        </authorList>
    </citation>
    <scope>NUCLEOTIDE SEQUENCE [LARGE SCALE GENOMIC DNA]</scope>
    <source>
        <strain evidence="2 3">DSM 14696</strain>
    </source>
</reference>
<comment type="caution">
    <text evidence="2">The sequence shown here is derived from an EMBL/GenBank/DDBJ whole genome shotgun (WGS) entry which is preliminary data.</text>
</comment>
<keyword evidence="1" id="KW-0812">Transmembrane</keyword>
<evidence type="ECO:0000256" key="1">
    <source>
        <dbReference type="SAM" id="Phobius"/>
    </source>
</evidence>
<evidence type="ECO:0000313" key="2">
    <source>
        <dbReference type="EMBL" id="NBC40139.1"/>
    </source>
</evidence>
<keyword evidence="1" id="KW-0472">Membrane</keyword>
<name>A0A7X5BQW7_9BACT</name>
<proteinExistence type="predicted"/>
<feature type="transmembrane region" description="Helical" evidence="1">
    <location>
        <begin position="21"/>
        <end position="39"/>
    </location>
</feature>
<accession>A0A7X5BQW7</accession>
<keyword evidence="3" id="KW-1185">Reference proteome</keyword>
<dbReference type="Proteomes" id="UP000537825">
    <property type="component" value="Unassembled WGS sequence"/>
</dbReference>
<dbReference type="EMBL" id="JAAAPK010000002">
    <property type="protein sequence ID" value="NBC40139.1"/>
    <property type="molecule type" value="Genomic_DNA"/>
</dbReference>
<organism evidence="2 3">
    <name type="scientific">Corallococcus exiguus</name>
    <dbReference type="NCBI Taxonomy" id="83462"/>
    <lineage>
        <taxon>Bacteria</taxon>
        <taxon>Pseudomonadati</taxon>
        <taxon>Myxococcota</taxon>
        <taxon>Myxococcia</taxon>
        <taxon>Myxococcales</taxon>
        <taxon>Cystobacterineae</taxon>
        <taxon>Myxococcaceae</taxon>
        <taxon>Corallococcus</taxon>
    </lineage>
</organism>
<gene>
    <name evidence="2" type="ORF">GTZ93_09880</name>
</gene>
<dbReference type="RefSeq" id="WP_121751687.1">
    <property type="nucleotide sequence ID" value="NZ_CBCSLE010000009.1"/>
</dbReference>
<keyword evidence="1" id="KW-1133">Transmembrane helix</keyword>
<feature type="transmembrane region" description="Helical" evidence="1">
    <location>
        <begin position="45"/>
        <end position="65"/>
    </location>
</feature>
<protein>
    <submittedName>
        <fullName evidence="2">Uncharacterized protein</fullName>
    </submittedName>
</protein>
<dbReference type="AlphaFoldDB" id="A0A7X5BQW7"/>
<sequence length="112" mass="11753">MAVHYDPSIITKHAQALYDRAAGIIFAWGFMAFIVGVVVTKAMNAQGLFVLIGGLVAALIGVMFGRGRAFALQLQAQVALCQVATEANTRRAAEAALAAVPPVTPEQVNRAS</sequence>